<keyword evidence="2" id="KW-0503">Monooxygenase</keyword>
<evidence type="ECO:0000256" key="2">
    <source>
        <dbReference type="ARBA" id="ARBA00023033"/>
    </source>
</evidence>
<reference evidence="4" key="1">
    <citation type="journal article" date="2013" name="Nature">
        <title>Pan genome of the phytoplankton Emiliania underpins its global distribution.</title>
        <authorList>
            <person name="Read B.A."/>
            <person name="Kegel J."/>
            <person name="Klute M.J."/>
            <person name="Kuo A."/>
            <person name="Lefebvre S.C."/>
            <person name="Maumus F."/>
            <person name="Mayer C."/>
            <person name="Miller J."/>
            <person name="Monier A."/>
            <person name="Salamov A."/>
            <person name="Young J."/>
            <person name="Aguilar M."/>
            <person name="Claverie J.M."/>
            <person name="Frickenhaus S."/>
            <person name="Gonzalez K."/>
            <person name="Herman E.K."/>
            <person name="Lin Y.C."/>
            <person name="Napier J."/>
            <person name="Ogata H."/>
            <person name="Sarno A.F."/>
            <person name="Shmutz J."/>
            <person name="Schroeder D."/>
            <person name="de Vargas C."/>
            <person name="Verret F."/>
            <person name="von Dassow P."/>
            <person name="Valentin K."/>
            <person name="Van de Peer Y."/>
            <person name="Wheeler G."/>
            <person name="Dacks J.B."/>
            <person name="Delwiche C.F."/>
            <person name="Dyhrman S.T."/>
            <person name="Glockner G."/>
            <person name="John U."/>
            <person name="Richards T."/>
            <person name="Worden A.Z."/>
            <person name="Zhang X."/>
            <person name="Grigoriev I.V."/>
            <person name="Allen A.E."/>
            <person name="Bidle K."/>
            <person name="Borodovsky M."/>
            <person name="Bowler C."/>
            <person name="Brownlee C."/>
            <person name="Cock J.M."/>
            <person name="Elias M."/>
            <person name="Gladyshev V.N."/>
            <person name="Groth M."/>
            <person name="Guda C."/>
            <person name="Hadaegh A."/>
            <person name="Iglesias-Rodriguez M.D."/>
            <person name="Jenkins J."/>
            <person name="Jones B.M."/>
            <person name="Lawson T."/>
            <person name="Leese F."/>
            <person name="Lindquist E."/>
            <person name="Lobanov A."/>
            <person name="Lomsadze A."/>
            <person name="Malik S.B."/>
            <person name="Marsh M.E."/>
            <person name="Mackinder L."/>
            <person name="Mock T."/>
            <person name="Mueller-Roeber B."/>
            <person name="Pagarete A."/>
            <person name="Parker M."/>
            <person name="Probert I."/>
            <person name="Quesneville H."/>
            <person name="Raines C."/>
            <person name="Rensing S.A."/>
            <person name="Riano-Pachon D.M."/>
            <person name="Richier S."/>
            <person name="Rokitta S."/>
            <person name="Shiraiwa Y."/>
            <person name="Soanes D.M."/>
            <person name="van der Giezen M."/>
            <person name="Wahlund T.M."/>
            <person name="Williams B."/>
            <person name="Wilson W."/>
            <person name="Wolfe G."/>
            <person name="Wurch L.L."/>
        </authorList>
    </citation>
    <scope>NUCLEOTIDE SEQUENCE</scope>
</reference>
<reference evidence="3" key="2">
    <citation type="submission" date="2024-10" db="UniProtKB">
        <authorList>
            <consortium name="EnsemblProtists"/>
        </authorList>
    </citation>
    <scope>IDENTIFICATION</scope>
</reference>
<keyword evidence="4" id="KW-1185">Reference proteome</keyword>
<evidence type="ECO:0000313" key="3">
    <source>
        <dbReference type="EnsemblProtists" id="EOD39110"/>
    </source>
</evidence>
<dbReference type="AlphaFoldDB" id="A0A0D3KTM5"/>
<evidence type="ECO:0000313" key="4">
    <source>
        <dbReference type="Proteomes" id="UP000013827"/>
    </source>
</evidence>
<organism evidence="3 4">
    <name type="scientific">Emiliania huxleyi (strain CCMP1516)</name>
    <dbReference type="NCBI Taxonomy" id="280463"/>
    <lineage>
        <taxon>Eukaryota</taxon>
        <taxon>Haptista</taxon>
        <taxon>Haptophyta</taxon>
        <taxon>Prymnesiophyceae</taxon>
        <taxon>Isochrysidales</taxon>
        <taxon>Noelaerhabdaceae</taxon>
        <taxon>Emiliania</taxon>
    </lineage>
</organism>
<dbReference type="EnsemblProtists" id="EOD39110">
    <property type="protein sequence ID" value="EOD39110"/>
    <property type="gene ID" value="EMIHUDRAFT_260533"/>
</dbReference>
<dbReference type="PaxDb" id="2903-EOD39110"/>
<dbReference type="PANTHER" id="PTHR43872:SF1">
    <property type="entry name" value="MONOOXYGENASE, PUTATIVE (AFU_ORTHOLOGUE AFUA_8G02570)-RELATED"/>
    <property type="match status" value="1"/>
</dbReference>
<protein>
    <submittedName>
        <fullName evidence="3">Uncharacterized protein</fullName>
    </submittedName>
</protein>
<evidence type="ECO:0000256" key="1">
    <source>
        <dbReference type="ARBA" id="ARBA00001974"/>
    </source>
</evidence>
<dbReference type="KEGG" id="ehx:EMIHUDRAFT_260533"/>
<accession>A0A0D3KTM5</accession>
<proteinExistence type="predicted"/>
<dbReference type="RefSeq" id="XP_005791539.1">
    <property type="nucleotide sequence ID" value="XM_005791482.1"/>
</dbReference>
<comment type="cofactor">
    <cofactor evidence="1">
        <name>FAD</name>
        <dbReference type="ChEBI" id="CHEBI:57692"/>
    </cofactor>
</comment>
<dbReference type="Proteomes" id="UP000013827">
    <property type="component" value="Unassembled WGS sequence"/>
</dbReference>
<sequence length="104" mass="11858">MAASAAHVVMLQRSPTYVVSEPGRDAVALFLRRWLPAWLAVFLTRWQRCGQLSFDGGPVSTYPQTVRGWLRAWAQEQLPDGFAVDVHFKPKYDPWDQRLCAVPD</sequence>
<dbReference type="HOGENOM" id="CLU_2257131_0_0_1"/>
<keyword evidence="2" id="KW-0560">Oxidoreductase</keyword>
<dbReference type="PANTHER" id="PTHR43872">
    <property type="entry name" value="MONOOXYGENASE, PUTATIVE (AFU_ORTHOLOGUE AFUA_8G02570)-RELATED"/>
    <property type="match status" value="1"/>
</dbReference>
<dbReference type="InterPro" id="IPR051820">
    <property type="entry name" value="FAD-binding_MO"/>
</dbReference>
<dbReference type="STRING" id="2903.R1FJ94"/>
<dbReference type="GO" id="GO:0004497">
    <property type="term" value="F:monooxygenase activity"/>
    <property type="evidence" value="ECO:0007669"/>
    <property type="project" value="UniProtKB-KW"/>
</dbReference>
<name>A0A0D3KTM5_EMIH1</name>
<dbReference type="GeneID" id="17284381"/>